<gene>
    <name evidence="3" type="ORF">G7Z17_g7349</name>
</gene>
<dbReference type="Proteomes" id="UP000722485">
    <property type="component" value="Unassembled WGS sequence"/>
</dbReference>
<feature type="compositionally biased region" description="Low complexity" evidence="1">
    <location>
        <begin position="116"/>
        <end position="125"/>
    </location>
</feature>
<dbReference type="InterPro" id="IPR009003">
    <property type="entry name" value="Peptidase_S1_PA"/>
</dbReference>
<dbReference type="SUPFAM" id="SSF89372">
    <property type="entry name" value="Fucose-specific lectin"/>
    <property type="match status" value="1"/>
</dbReference>
<sequence length="1062" mass="117112">MASPREKLDYSTLELDLNVHGSHRFVENQPQHPPEVNRNATTDLDYPELAHPDMAHPKPEAAHADTGDKSRICGLRRKIFFAILLAAIIVVAAIVAGVAVAVTKKSNDKSSDDSSSDTSGDSSSKPAGESKGDGTAILTDTDMAAANFTDEFGYDNYLVVYQLQNLAIYMSAYNSSEDKWIVSPVVDGTNGISLDTVRNGTDLALDVYYHNATWRDVHLYWQSPTNAVKTLFRNSMPTTETSSPKDWTYPFSTDRYSGAEGSSIVSYGRQCVYCTLYTYIFFQDDTNDVSGGVLFHDNEDGWTDRNFTDITTPATDTPLALAVVAATNVSDRGMSIFYQTESGVLAQITYDGDSGYSGQTLSRGLVDNSTIVAFSTGFNDTESGSSGLGYQVLTTDPDSDGVLLTYYHDGAWAAGNEVTALSSCASRSTMAVNFGRRVYCVVDGDNGEAEIVEWRWRGEPNGDTDSFTSYDKVGTLSRDSTYGLLGGELSAALEAAASPILAKEGIAPISLELVMREIDGVAGTADPTMFIVATWLPQSDQAWQAAVIGLKQSADQLLAAAGQEITLYVEIIDESLIKSIFIGVVPHIPRLVDDWPTLKVKIQHCLDNFPSTRSHMTAISLLRFGPSWDIDSNPITVYISVGYLSDETEWSAVIHRIESDLAMSGWPDLRVHLEHNVIQRYGFDLITTPDAHDKEFGRIIKESYQKVVDLGADLGAARYITRDDEKLCNPPLGTLGCYIEVNTKTNPTWKKYALTNYHVVRACFNGFAMVKKDKETALTAPGTETRLFNTDHQGFWPKRDTLVYDMESPSRVKHNYTVSILTNICTRLARPRKNKNPELDASTIKFKKDKEEKVTFFDEGHNLLGNLWIASGFNRRTSANSRLDWALIDVNPARQGQNRLPSFHVWFDRYVNTINWPSVDTFGQQLQSQSSVSFKTMAARTKVFKVGSSTGNSSGYSHEYKTDCTLSHDKYIKRGVSSEFAVIGARANRATEQRFADRGDSGAVVFDEEGNVVGLLFGGQQPQGNDTGYGLVTPIEDVFQDIKDRSKDDITHIRILDSPNLT</sequence>
<comment type="caution">
    <text evidence="3">The sequence shown here is derived from an EMBL/GenBank/DDBJ whole genome shotgun (WGS) entry which is preliminary data.</text>
</comment>
<name>A0A9P5H840_9HYPO</name>
<evidence type="ECO:0000313" key="4">
    <source>
        <dbReference type="Proteomes" id="UP000722485"/>
    </source>
</evidence>
<feature type="region of interest" description="Disordered" evidence="1">
    <location>
        <begin position="47"/>
        <end position="67"/>
    </location>
</feature>
<feature type="region of interest" description="Disordered" evidence="1">
    <location>
        <begin position="105"/>
        <end position="135"/>
    </location>
</feature>
<keyword evidence="2" id="KW-0472">Membrane</keyword>
<protein>
    <submittedName>
        <fullName evidence="3">Uncharacterized protein</fullName>
    </submittedName>
</protein>
<reference evidence="3" key="1">
    <citation type="submission" date="2020-03" db="EMBL/GenBank/DDBJ databases">
        <title>Draft Genome Sequence of Cylindrodendrum hubeiense.</title>
        <authorList>
            <person name="Buettner E."/>
            <person name="Kellner H."/>
        </authorList>
    </citation>
    <scope>NUCLEOTIDE SEQUENCE</scope>
    <source>
        <strain evidence="3">IHI 201604</strain>
    </source>
</reference>
<accession>A0A9P5H840</accession>
<dbReference type="OrthoDB" id="5099105at2759"/>
<dbReference type="Gene3D" id="2.120.10.70">
    <property type="entry name" value="Fucose-specific lectin"/>
    <property type="match status" value="1"/>
</dbReference>
<evidence type="ECO:0000256" key="1">
    <source>
        <dbReference type="SAM" id="MobiDB-lite"/>
    </source>
</evidence>
<feature type="compositionally biased region" description="Basic and acidic residues" evidence="1">
    <location>
        <begin position="48"/>
        <end position="67"/>
    </location>
</feature>
<dbReference type="AlphaFoldDB" id="A0A9P5H840"/>
<dbReference type="SUPFAM" id="SSF50494">
    <property type="entry name" value="Trypsin-like serine proteases"/>
    <property type="match status" value="1"/>
</dbReference>
<organism evidence="3 4">
    <name type="scientific">Cylindrodendrum hubeiense</name>
    <dbReference type="NCBI Taxonomy" id="595255"/>
    <lineage>
        <taxon>Eukaryota</taxon>
        <taxon>Fungi</taxon>
        <taxon>Dikarya</taxon>
        <taxon>Ascomycota</taxon>
        <taxon>Pezizomycotina</taxon>
        <taxon>Sordariomycetes</taxon>
        <taxon>Hypocreomycetidae</taxon>
        <taxon>Hypocreales</taxon>
        <taxon>Nectriaceae</taxon>
        <taxon>Cylindrodendrum</taxon>
    </lineage>
</organism>
<evidence type="ECO:0000313" key="3">
    <source>
        <dbReference type="EMBL" id="KAF7548013.1"/>
    </source>
</evidence>
<keyword evidence="4" id="KW-1185">Reference proteome</keyword>
<feature type="transmembrane region" description="Helical" evidence="2">
    <location>
        <begin position="79"/>
        <end position="102"/>
    </location>
</feature>
<dbReference type="EMBL" id="JAANBB010000161">
    <property type="protein sequence ID" value="KAF7548013.1"/>
    <property type="molecule type" value="Genomic_DNA"/>
</dbReference>
<proteinExistence type="predicted"/>
<evidence type="ECO:0000256" key="2">
    <source>
        <dbReference type="SAM" id="Phobius"/>
    </source>
</evidence>
<keyword evidence="2" id="KW-1133">Transmembrane helix</keyword>
<keyword evidence="2" id="KW-0812">Transmembrane</keyword>